<organism evidence="1 2">
    <name type="scientific">Astyanax mexicanus</name>
    <name type="common">Blind cave fish</name>
    <name type="synonym">Astyanax fasciatus mexicanus</name>
    <dbReference type="NCBI Taxonomy" id="7994"/>
    <lineage>
        <taxon>Eukaryota</taxon>
        <taxon>Metazoa</taxon>
        <taxon>Chordata</taxon>
        <taxon>Craniata</taxon>
        <taxon>Vertebrata</taxon>
        <taxon>Euteleostomi</taxon>
        <taxon>Actinopterygii</taxon>
        <taxon>Neopterygii</taxon>
        <taxon>Teleostei</taxon>
        <taxon>Ostariophysi</taxon>
        <taxon>Characiformes</taxon>
        <taxon>Characoidei</taxon>
        <taxon>Acestrorhamphidae</taxon>
        <taxon>Acestrorhamphinae</taxon>
        <taxon>Astyanax</taxon>
    </lineage>
</organism>
<protein>
    <submittedName>
        <fullName evidence="1">Uncharacterized protein</fullName>
    </submittedName>
</protein>
<proteinExistence type="predicted"/>
<accession>A0A8B9KVM0</accession>
<sequence length="94" mass="10661">VQKSVILSGGKTRLACTDLATDSLKSHSLSLHKRNWVWNQFFVLEEYTGDEPLYVGKVRNRSLVFLVFETGHCQPFNNRGRKRTPVTPQISANA</sequence>
<name>A0A8B9KVM0_ASTMX</name>
<dbReference type="Ensembl" id="ENSAMXT00005045127.1">
    <property type="protein sequence ID" value="ENSAMXP00005041459.1"/>
    <property type="gene ID" value="ENSAMXG00005019390.1"/>
</dbReference>
<reference evidence="1" key="1">
    <citation type="submission" date="2025-08" db="UniProtKB">
        <authorList>
            <consortium name="Ensembl"/>
        </authorList>
    </citation>
    <scope>IDENTIFICATION</scope>
</reference>
<dbReference type="AlphaFoldDB" id="A0A8B9KVM0"/>
<dbReference type="Proteomes" id="UP000694621">
    <property type="component" value="Unplaced"/>
</dbReference>
<evidence type="ECO:0000313" key="1">
    <source>
        <dbReference type="Ensembl" id="ENSAMXP00005041459.1"/>
    </source>
</evidence>
<evidence type="ECO:0000313" key="2">
    <source>
        <dbReference type="Proteomes" id="UP000694621"/>
    </source>
</evidence>